<accession>A0A1F6NXQ9</accession>
<comment type="caution">
    <text evidence="1">The sequence shown here is derived from an EMBL/GenBank/DDBJ whole genome shotgun (WGS) entry which is preliminary data.</text>
</comment>
<reference evidence="1 2" key="1">
    <citation type="journal article" date="2016" name="Nat. Commun.">
        <title>Thousands of microbial genomes shed light on interconnected biogeochemical processes in an aquifer system.</title>
        <authorList>
            <person name="Anantharaman K."/>
            <person name="Brown C.T."/>
            <person name="Hug L.A."/>
            <person name="Sharon I."/>
            <person name="Castelle C.J."/>
            <person name="Probst A.J."/>
            <person name="Thomas B.C."/>
            <person name="Singh A."/>
            <person name="Wilkins M.J."/>
            <person name="Karaoz U."/>
            <person name="Brodie E.L."/>
            <person name="Williams K.H."/>
            <person name="Hubbard S.S."/>
            <person name="Banfield J.F."/>
        </authorList>
    </citation>
    <scope>NUCLEOTIDE SEQUENCE [LARGE SCALE GENOMIC DNA]</scope>
</reference>
<sequence>MKVIIPMAGRGSRFQKEAERNPEYAKPKPFINVKGYPMVRWATGSLPFIEHKDQKVSGSLRVTAKDLIFIILQEHETGHALSRGLKDIYGEEITVIILPEITRGAAETAYQAKKYCAPDEDILLSDSDHYFDGTALAELILNKNPDTAGIIPVFTPPNDGVARWSYSLLKFGTNEIIQVGEKDVELMKKGAPANIGAYYFSKAKVFFDEVEDAIVKNRLTGDEGKKEFYIAPMYQNLIENGYKFQAALTPTVWGLGTPSDLENFVANCPVKNP</sequence>
<gene>
    <name evidence="1" type="ORF">A3J93_01205</name>
</gene>
<dbReference type="EMBL" id="MFQZ01000001">
    <property type="protein sequence ID" value="OGH88696.1"/>
    <property type="molecule type" value="Genomic_DNA"/>
</dbReference>
<dbReference type="AlphaFoldDB" id="A0A1F6NXQ9"/>
<evidence type="ECO:0000313" key="1">
    <source>
        <dbReference type="EMBL" id="OGH88696.1"/>
    </source>
</evidence>
<evidence type="ECO:0000313" key="2">
    <source>
        <dbReference type="Proteomes" id="UP000177907"/>
    </source>
</evidence>
<evidence type="ECO:0008006" key="3">
    <source>
        <dbReference type="Google" id="ProtNLM"/>
    </source>
</evidence>
<dbReference type="Proteomes" id="UP000177907">
    <property type="component" value="Unassembled WGS sequence"/>
</dbReference>
<proteinExistence type="predicted"/>
<dbReference type="SUPFAM" id="SSF53448">
    <property type="entry name" value="Nucleotide-diphospho-sugar transferases"/>
    <property type="match status" value="1"/>
</dbReference>
<organism evidence="1 2">
    <name type="scientific">Candidatus Magasanikbacteria bacterium RIFOXYC2_FULL_42_28</name>
    <dbReference type="NCBI Taxonomy" id="1798704"/>
    <lineage>
        <taxon>Bacteria</taxon>
        <taxon>Candidatus Magasanikiibacteriota</taxon>
    </lineage>
</organism>
<name>A0A1F6NXQ9_9BACT</name>
<dbReference type="Gene3D" id="3.90.550.10">
    <property type="entry name" value="Spore Coat Polysaccharide Biosynthesis Protein SpsA, Chain A"/>
    <property type="match status" value="1"/>
</dbReference>
<protein>
    <recommendedName>
        <fullName evidence="3">Nucleotidyl transferase domain-containing protein</fullName>
    </recommendedName>
</protein>
<dbReference type="InterPro" id="IPR029044">
    <property type="entry name" value="Nucleotide-diphossugar_trans"/>
</dbReference>
<dbReference type="STRING" id="1798704.A3J93_01205"/>